<comment type="similarity">
    <text evidence="3">Belongs to the OpgD/OpgG family.</text>
</comment>
<dbReference type="SUPFAM" id="SSF81296">
    <property type="entry name" value="E set domains"/>
    <property type="match status" value="1"/>
</dbReference>
<sequence length="552" mass="62012">MLAACSEPQQSTARQEPEAQPSVVETEIPDTAEIASPEMPDEEAEQQSVLYNLDTEPSPQEIDAPAPSPPQPDVVIQGREFGMSDIVDKARRLAASEFQPSPALPDDAKAMNYDQYRRILPAEPDMGWPEDKGRYRFLFDPRGYLFNHEVKINLVDGADVTPKAYDPDLFDFKDLPLSKSTRQALGFAGVRLLAPINRSGKFDEVLSFKGASFFRALGSGNVYGASARGLGLGTASPEGEEFPFFKEFWIVNPDTADDQVEMFALMDSPSVTGAFRFFITTGQTTRMDVEATFFPRKEIQRVGLSPLTSMYYFSPHDVIKQATDYRPAVHDSEGLAVHMANGEWAWRPLLNPAELEVSVLTERQPKGFGLLQRHRKFDDFSDLEAGYHQRPDVWIEPTGEWGEGQLMLVEIPTVNEYNDNIAVFWRPKNSWRAGEAKTISYTMNWGLKPSVMPQVVSVSETRAGKKPGEKRYLFILDYDEAPAEYFDDAELEITSSEGEILNPILRKHPDDDGYRLSFELDPASASMAELRAVVHKGGAPLTETWLYRWRAK</sequence>
<dbReference type="UniPathway" id="UPA00637"/>
<evidence type="ECO:0000256" key="5">
    <source>
        <dbReference type="ARBA" id="ARBA00022764"/>
    </source>
</evidence>
<accession>A0A062UD25</accession>
<dbReference type="PATRIC" id="fig|1280946.3.peg.1168"/>
<dbReference type="Gene3D" id="2.60.40.10">
    <property type="entry name" value="Immunoglobulins"/>
    <property type="match status" value="1"/>
</dbReference>
<evidence type="ECO:0000256" key="1">
    <source>
        <dbReference type="ARBA" id="ARBA00004418"/>
    </source>
</evidence>
<dbReference type="InterPro" id="IPR013783">
    <property type="entry name" value="Ig-like_fold"/>
</dbReference>
<dbReference type="eggNOG" id="COG3131">
    <property type="taxonomic scope" value="Bacteria"/>
</dbReference>
<evidence type="ECO:0000256" key="2">
    <source>
        <dbReference type="ARBA" id="ARBA00005001"/>
    </source>
</evidence>
<dbReference type="Gene3D" id="2.70.98.10">
    <property type="match status" value="1"/>
</dbReference>
<dbReference type="InterPro" id="IPR014718">
    <property type="entry name" value="GH-type_carb-bd"/>
</dbReference>
<dbReference type="GO" id="GO:0003824">
    <property type="term" value="F:catalytic activity"/>
    <property type="evidence" value="ECO:0007669"/>
    <property type="project" value="InterPro"/>
</dbReference>
<dbReference type="GO" id="GO:0030246">
    <property type="term" value="F:carbohydrate binding"/>
    <property type="evidence" value="ECO:0007669"/>
    <property type="project" value="InterPro"/>
</dbReference>
<dbReference type="PANTHER" id="PTHR30504">
    <property type="entry name" value="GLUCANS BIOSYNTHESIS PROTEIN"/>
    <property type="match status" value="1"/>
</dbReference>
<dbReference type="InterPro" id="IPR014756">
    <property type="entry name" value="Ig_E-set"/>
</dbReference>
<comment type="caution">
    <text evidence="8">The sequence shown here is derived from an EMBL/GenBank/DDBJ whole genome shotgun (WGS) entry which is preliminary data.</text>
</comment>
<feature type="region of interest" description="Disordered" evidence="6">
    <location>
        <begin position="1"/>
        <end position="75"/>
    </location>
</feature>
<dbReference type="GO" id="GO:0030288">
    <property type="term" value="C:outer membrane-bounded periplasmic space"/>
    <property type="evidence" value="ECO:0007669"/>
    <property type="project" value="TreeGrafter"/>
</dbReference>
<evidence type="ECO:0000256" key="4">
    <source>
        <dbReference type="ARBA" id="ARBA00015376"/>
    </source>
</evidence>
<dbReference type="STRING" id="1280946.HY29_11875"/>
<organism evidence="8 9">
    <name type="scientific">Hyphomonas beringensis</name>
    <dbReference type="NCBI Taxonomy" id="1280946"/>
    <lineage>
        <taxon>Bacteria</taxon>
        <taxon>Pseudomonadati</taxon>
        <taxon>Pseudomonadota</taxon>
        <taxon>Alphaproteobacteria</taxon>
        <taxon>Hyphomonadales</taxon>
        <taxon>Hyphomonadaceae</taxon>
        <taxon>Hyphomonas</taxon>
    </lineage>
</organism>
<gene>
    <name evidence="8" type="ORF">HY29_11875</name>
</gene>
<keyword evidence="9" id="KW-1185">Reference proteome</keyword>
<dbReference type="Pfam" id="PF04349">
    <property type="entry name" value="MdoG"/>
    <property type="match status" value="1"/>
</dbReference>
<evidence type="ECO:0000256" key="3">
    <source>
        <dbReference type="ARBA" id="ARBA00009284"/>
    </source>
</evidence>
<protein>
    <recommendedName>
        <fullName evidence="4">Glucans biosynthesis protein G</fullName>
    </recommendedName>
</protein>
<dbReference type="AlphaFoldDB" id="A0A062UD25"/>
<comment type="subcellular location">
    <subcellularLocation>
        <location evidence="1">Periplasm</location>
    </subcellularLocation>
</comment>
<dbReference type="InterPro" id="IPR014438">
    <property type="entry name" value="Glucan_biosyn_MdoG/MdoD"/>
</dbReference>
<feature type="compositionally biased region" description="Polar residues" evidence="6">
    <location>
        <begin position="46"/>
        <end position="58"/>
    </location>
</feature>
<reference evidence="8 9" key="1">
    <citation type="journal article" date="2014" name="Antonie Van Leeuwenhoek">
        <title>Hyphomonas beringensis sp. nov. and Hyphomonas chukchiensis sp. nov., isolated from surface seawater of the Bering Sea and Chukchi Sea.</title>
        <authorList>
            <person name="Li C."/>
            <person name="Lai Q."/>
            <person name="Li G."/>
            <person name="Dong C."/>
            <person name="Wang J."/>
            <person name="Liao Y."/>
            <person name="Shao Z."/>
        </authorList>
    </citation>
    <scope>NUCLEOTIDE SEQUENCE [LARGE SCALE GENOMIC DNA]</scope>
    <source>
        <strain evidence="8 9">25B14_1</strain>
    </source>
</reference>
<dbReference type="InterPro" id="IPR007444">
    <property type="entry name" value="Glucan_biosyn_MdoG_C"/>
</dbReference>
<dbReference type="GO" id="GO:0051274">
    <property type="term" value="P:beta-glucan biosynthetic process"/>
    <property type="evidence" value="ECO:0007669"/>
    <property type="project" value="TreeGrafter"/>
</dbReference>
<name>A0A062UD25_9PROT</name>
<evidence type="ECO:0000256" key="6">
    <source>
        <dbReference type="SAM" id="MobiDB-lite"/>
    </source>
</evidence>
<comment type="pathway">
    <text evidence="2">Glycan metabolism; osmoregulated periplasmic glucan (OPG) biosynthesis.</text>
</comment>
<dbReference type="PIRSF" id="PIRSF006281">
    <property type="entry name" value="MdoG"/>
    <property type="match status" value="1"/>
</dbReference>
<evidence type="ECO:0000259" key="7">
    <source>
        <dbReference type="Pfam" id="PF04349"/>
    </source>
</evidence>
<dbReference type="InterPro" id="IPR011013">
    <property type="entry name" value="Gal_mutarotase_sf_dom"/>
</dbReference>
<dbReference type="EMBL" id="AWFF01000029">
    <property type="protein sequence ID" value="KCZ55608.1"/>
    <property type="molecule type" value="Genomic_DNA"/>
</dbReference>
<proteinExistence type="inferred from homology"/>
<dbReference type="SUPFAM" id="SSF74650">
    <property type="entry name" value="Galactose mutarotase-like"/>
    <property type="match status" value="1"/>
</dbReference>
<feature type="domain" description="Glucan biosynthesis periplasmic MdoG C-terminal" evidence="7">
    <location>
        <begin position="81"/>
        <end position="549"/>
    </location>
</feature>
<evidence type="ECO:0000313" key="9">
    <source>
        <dbReference type="Proteomes" id="UP000027037"/>
    </source>
</evidence>
<dbReference type="PANTHER" id="PTHR30504:SF4">
    <property type="entry name" value="GLUCANS BIOSYNTHESIS PROTEIN G"/>
    <property type="match status" value="1"/>
</dbReference>
<keyword evidence="5" id="KW-0574">Periplasm</keyword>
<evidence type="ECO:0000313" key="8">
    <source>
        <dbReference type="EMBL" id="KCZ55608.1"/>
    </source>
</evidence>
<dbReference type="Proteomes" id="UP000027037">
    <property type="component" value="Unassembled WGS sequence"/>
</dbReference>